<dbReference type="FunFam" id="3.40.640.10:FF:000053">
    <property type="entry name" value="Aminotransferase, class I"/>
    <property type="match status" value="1"/>
</dbReference>
<keyword evidence="6" id="KW-0663">Pyridoxal phosphate</keyword>
<gene>
    <name evidence="8" type="ORF">SAMN04488066_102111</name>
</gene>
<dbReference type="Gene3D" id="3.90.1150.10">
    <property type="entry name" value="Aspartate Aminotransferase, domain 1"/>
    <property type="match status" value="1"/>
</dbReference>
<evidence type="ECO:0000256" key="1">
    <source>
        <dbReference type="ARBA" id="ARBA00001933"/>
    </source>
</evidence>
<dbReference type="Gene3D" id="3.40.640.10">
    <property type="entry name" value="Type I PLP-dependent aspartate aminotransferase-like (Major domain)"/>
    <property type="match status" value="1"/>
</dbReference>
<dbReference type="Proteomes" id="UP000323537">
    <property type="component" value="Unassembled WGS sequence"/>
</dbReference>
<evidence type="ECO:0000256" key="3">
    <source>
        <dbReference type="ARBA" id="ARBA00011738"/>
    </source>
</evidence>
<dbReference type="OrthoDB" id="372018at2157"/>
<dbReference type="SUPFAM" id="SSF53383">
    <property type="entry name" value="PLP-dependent transferases"/>
    <property type="match status" value="1"/>
</dbReference>
<dbReference type="PANTHER" id="PTHR42790">
    <property type="entry name" value="AMINOTRANSFERASE"/>
    <property type="match status" value="1"/>
</dbReference>
<dbReference type="PANTHER" id="PTHR42790:SF19">
    <property type="entry name" value="KYNURENINE_ALPHA-AMINOADIPATE AMINOTRANSFERASE, MITOCHONDRIAL"/>
    <property type="match status" value="1"/>
</dbReference>
<keyword evidence="5" id="KW-0808">Transferase</keyword>
<evidence type="ECO:0000313" key="8">
    <source>
        <dbReference type="EMBL" id="SFH37277.1"/>
    </source>
</evidence>
<keyword evidence="9" id="KW-1185">Reference proteome</keyword>
<comment type="subunit">
    <text evidence="3">Homodimer.</text>
</comment>
<evidence type="ECO:0000313" key="9">
    <source>
        <dbReference type="Proteomes" id="UP000323537"/>
    </source>
</evidence>
<dbReference type="InterPro" id="IPR015422">
    <property type="entry name" value="PyrdxlP-dep_Trfase_small"/>
</dbReference>
<accession>A0A1I2ZHF3</accession>
<dbReference type="AlphaFoldDB" id="A0A1I2ZHF3"/>
<organism evidence="8 9">
    <name type="scientific">Halorubrum aquaticum</name>
    <dbReference type="NCBI Taxonomy" id="387340"/>
    <lineage>
        <taxon>Archaea</taxon>
        <taxon>Methanobacteriati</taxon>
        <taxon>Methanobacteriota</taxon>
        <taxon>Stenosarchaea group</taxon>
        <taxon>Halobacteria</taxon>
        <taxon>Halobacteriales</taxon>
        <taxon>Haloferacaceae</taxon>
        <taxon>Halorubrum</taxon>
    </lineage>
</organism>
<evidence type="ECO:0000256" key="4">
    <source>
        <dbReference type="ARBA" id="ARBA00022576"/>
    </source>
</evidence>
<sequence length="412" mass="45436">MSESDGSDGYERLFADPVRETMDGATYGTWRAITAPDAVSLAFGFPYPDALPNGKINEAVDALLEADHEDALQYAGGDYADAITETVVERTRARGIECTEAEVHVTNGATHALDTVAQTFLDPDDTIAVEAPSYMGALRLFRNYGVDIEGYTMDEDGLDVEAFAADLAAREEAGDALPKFLYTVPDFQNPTGVTLSVDRRKRLLELAETYDFLIVEDDPYGQLRYDGTTPEPIKSLDTDGRVVRVDTFSKTIAPGIRTGWVVADEAIVRELDRINAGGENVFTLGLIARYCEATDFEADLDDLRAGYRERRDRMLDALEERMPAEVDWSEPEGGFFVWVEFPEGIDAEELLETAADEGVTYLPGSYFFHDHRGSRHARLSFSYVTPEEIDEGVAALARATRAELPAVEASDD</sequence>
<name>A0A1I2ZHF3_9EURY</name>
<dbReference type="RefSeq" id="WP_149783276.1">
    <property type="nucleotide sequence ID" value="NZ_BAAADP010000005.1"/>
</dbReference>
<dbReference type="InterPro" id="IPR004839">
    <property type="entry name" value="Aminotransferase_I/II_large"/>
</dbReference>
<dbReference type="InterPro" id="IPR015421">
    <property type="entry name" value="PyrdxlP-dep_Trfase_major"/>
</dbReference>
<evidence type="ECO:0000259" key="7">
    <source>
        <dbReference type="Pfam" id="PF00155"/>
    </source>
</evidence>
<proteinExistence type="inferred from homology"/>
<evidence type="ECO:0000256" key="2">
    <source>
        <dbReference type="ARBA" id="ARBA00007441"/>
    </source>
</evidence>
<protein>
    <submittedName>
        <fullName evidence="8">2-aminoadipate transaminase</fullName>
    </submittedName>
</protein>
<comment type="cofactor">
    <cofactor evidence="1">
        <name>pyridoxal 5'-phosphate</name>
        <dbReference type="ChEBI" id="CHEBI:597326"/>
    </cofactor>
</comment>
<dbReference type="GO" id="GO:0030170">
    <property type="term" value="F:pyridoxal phosphate binding"/>
    <property type="evidence" value="ECO:0007669"/>
    <property type="project" value="InterPro"/>
</dbReference>
<dbReference type="GO" id="GO:0008483">
    <property type="term" value="F:transaminase activity"/>
    <property type="evidence" value="ECO:0007669"/>
    <property type="project" value="UniProtKB-KW"/>
</dbReference>
<dbReference type="GO" id="GO:1901605">
    <property type="term" value="P:alpha-amino acid metabolic process"/>
    <property type="evidence" value="ECO:0007669"/>
    <property type="project" value="TreeGrafter"/>
</dbReference>
<evidence type="ECO:0000256" key="5">
    <source>
        <dbReference type="ARBA" id="ARBA00022679"/>
    </source>
</evidence>
<dbReference type="InterPro" id="IPR015424">
    <property type="entry name" value="PyrdxlP-dep_Trfase"/>
</dbReference>
<keyword evidence="4" id="KW-0032">Aminotransferase</keyword>
<dbReference type="InterPro" id="IPR050859">
    <property type="entry name" value="Class-I_PLP-dep_aminotransf"/>
</dbReference>
<dbReference type="CDD" id="cd00609">
    <property type="entry name" value="AAT_like"/>
    <property type="match status" value="1"/>
</dbReference>
<comment type="similarity">
    <text evidence="2">Belongs to the class-I pyridoxal-phosphate-dependent aminotransferase family.</text>
</comment>
<dbReference type="EMBL" id="FOPZ01000002">
    <property type="protein sequence ID" value="SFH37277.1"/>
    <property type="molecule type" value="Genomic_DNA"/>
</dbReference>
<dbReference type="Pfam" id="PF00155">
    <property type="entry name" value="Aminotran_1_2"/>
    <property type="match status" value="1"/>
</dbReference>
<evidence type="ECO:0000256" key="6">
    <source>
        <dbReference type="ARBA" id="ARBA00022898"/>
    </source>
</evidence>
<reference evidence="8 9" key="1">
    <citation type="submission" date="2016-10" db="EMBL/GenBank/DDBJ databases">
        <authorList>
            <person name="Varghese N."/>
            <person name="Submissions S."/>
        </authorList>
    </citation>
    <scope>NUCLEOTIDE SEQUENCE [LARGE SCALE GENOMIC DNA]</scope>
    <source>
        <strain evidence="8 9">CGMCC 1.6377</strain>
    </source>
</reference>
<feature type="domain" description="Aminotransferase class I/classII large" evidence="7">
    <location>
        <begin position="53"/>
        <end position="396"/>
    </location>
</feature>